<sequence>KNGVRPDEDKIEKVKNLPKPTNLHQLRGFIGLASYYRRFIRGFTTIAQPLHKLLEKNVPYEWAKEQQYAFETLKRHLMMAPILRYPEFKERFYLHTDALSTGLGAILAQKDKDNKEYVIAYASRELTRTEQNYLASELECLAVLWAVERFHYYLEEGTVDIKLGVGVIINTARKKLYTLTVSRVQIAGCWCDNKHRARR</sequence>
<evidence type="ECO:0000313" key="1">
    <source>
        <dbReference type="EMBL" id="CAG8776222.1"/>
    </source>
</evidence>
<organism evidence="1 2">
    <name type="scientific">Cetraspora pellucida</name>
    <dbReference type="NCBI Taxonomy" id="1433469"/>
    <lineage>
        <taxon>Eukaryota</taxon>
        <taxon>Fungi</taxon>
        <taxon>Fungi incertae sedis</taxon>
        <taxon>Mucoromycota</taxon>
        <taxon>Glomeromycotina</taxon>
        <taxon>Glomeromycetes</taxon>
        <taxon>Diversisporales</taxon>
        <taxon>Gigasporaceae</taxon>
        <taxon>Cetraspora</taxon>
    </lineage>
</organism>
<evidence type="ECO:0000313" key="2">
    <source>
        <dbReference type="Proteomes" id="UP000789366"/>
    </source>
</evidence>
<dbReference type="Proteomes" id="UP000789366">
    <property type="component" value="Unassembled WGS sequence"/>
</dbReference>
<feature type="non-terminal residue" evidence="1">
    <location>
        <position position="199"/>
    </location>
</feature>
<feature type="non-terminal residue" evidence="1">
    <location>
        <position position="1"/>
    </location>
</feature>
<name>A0ACA9R424_9GLOM</name>
<keyword evidence="2" id="KW-1185">Reference proteome</keyword>
<accession>A0ACA9R424</accession>
<proteinExistence type="predicted"/>
<dbReference type="EMBL" id="CAJVPW010057276">
    <property type="protein sequence ID" value="CAG8776222.1"/>
    <property type="molecule type" value="Genomic_DNA"/>
</dbReference>
<protein>
    <submittedName>
        <fullName evidence="1">11018_t:CDS:1</fullName>
    </submittedName>
</protein>
<comment type="caution">
    <text evidence="1">The sequence shown here is derived from an EMBL/GenBank/DDBJ whole genome shotgun (WGS) entry which is preliminary data.</text>
</comment>
<reference evidence="1" key="1">
    <citation type="submission" date="2021-06" db="EMBL/GenBank/DDBJ databases">
        <authorList>
            <person name="Kallberg Y."/>
            <person name="Tangrot J."/>
            <person name="Rosling A."/>
        </authorList>
    </citation>
    <scope>NUCLEOTIDE SEQUENCE</scope>
    <source>
        <strain evidence="1">28 12/20/2015</strain>
    </source>
</reference>
<gene>
    <name evidence="1" type="ORF">SPELUC_LOCUS16079</name>
</gene>